<reference evidence="3 5" key="1">
    <citation type="submission" date="2015-05" db="EMBL/GenBank/DDBJ databases">
        <authorList>
            <person name="Rovetto F."/>
            <person name="Cocolin L."/>
            <person name="Illeghems K."/>
            <person name="Van Nieuwerburgh F."/>
            <person name="Houf K."/>
        </authorList>
    </citation>
    <scope>NUCLEOTIDE SEQUENCE [LARGE SCALE GENOMIC DNA]</scope>
    <source>
        <strain evidence="3 5">117434</strain>
    </source>
</reference>
<dbReference type="Proteomes" id="UP000322644">
    <property type="component" value="Chromosome"/>
</dbReference>
<evidence type="ECO:0000256" key="2">
    <source>
        <dbReference type="SAM" id="Phobius"/>
    </source>
</evidence>
<keyword evidence="5" id="KW-1185">Reference proteome</keyword>
<proteinExistence type="predicted"/>
<feature type="compositionally biased region" description="Basic residues" evidence="1">
    <location>
        <begin position="110"/>
        <end position="120"/>
    </location>
</feature>
<dbReference type="EMBL" id="CP036246">
    <property type="protein sequence ID" value="QEP40575.1"/>
    <property type="molecule type" value="Genomic_DNA"/>
</dbReference>
<dbReference type="EMBL" id="LDIR01000001">
    <property type="protein sequence ID" value="OCL92991.1"/>
    <property type="molecule type" value="Genomic_DNA"/>
</dbReference>
<evidence type="ECO:0000313" key="5">
    <source>
        <dbReference type="Proteomes" id="UP000093159"/>
    </source>
</evidence>
<name>A0A1C0AZB7_9BACT</name>
<protein>
    <submittedName>
        <fullName evidence="4">Uncharacterized protein</fullName>
    </submittedName>
</protein>
<evidence type="ECO:0000313" key="3">
    <source>
        <dbReference type="EMBL" id="OCL92991.1"/>
    </source>
</evidence>
<keyword evidence="2" id="KW-1133">Transmembrane helix</keyword>
<dbReference type="Proteomes" id="UP000093159">
    <property type="component" value="Unassembled WGS sequence"/>
</dbReference>
<evidence type="ECO:0000256" key="1">
    <source>
        <dbReference type="SAM" id="MobiDB-lite"/>
    </source>
</evidence>
<sequence length="132" mass="15777">MSNSDIFIFIFLIFLMLYILKRYNVFSILSYGGKIDSDFKECYIISYPKKAELHNKGSIFEIDVDEFFRLNPKLKGKIPIEKREGLLSADEYEIKKEIKERKIIQEKYKKLSRQKPKKKRVNENAENSNSRR</sequence>
<dbReference type="RefSeq" id="WP_066172839.1">
    <property type="nucleotide sequence ID" value="NZ_CP036246.2"/>
</dbReference>
<evidence type="ECO:0000313" key="4">
    <source>
        <dbReference type="EMBL" id="QEP40575.1"/>
    </source>
</evidence>
<organism evidence="4 6">
    <name type="scientific">Arcobacter porcinus</name>
    <dbReference type="NCBI Taxonomy" id="1935204"/>
    <lineage>
        <taxon>Bacteria</taxon>
        <taxon>Pseudomonadati</taxon>
        <taxon>Campylobacterota</taxon>
        <taxon>Epsilonproteobacteria</taxon>
        <taxon>Campylobacterales</taxon>
        <taxon>Arcobacteraceae</taxon>
        <taxon>Arcobacter</taxon>
    </lineage>
</organism>
<keyword evidence="2" id="KW-0812">Transmembrane</keyword>
<feature type="transmembrane region" description="Helical" evidence="2">
    <location>
        <begin position="6"/>
        <end position="24"/>
    </location>
</feature>
<evidence type="ECO:0000313" key="6">
    <source>
        <dbReference type="Proteomes" id="UP000322644"/>
    </source>
</evidence>
<reference evidence="4 6" key="2">
    <citation type="submission" date="2019-09" db="EMBL/GenBank/DDBJ databases">
        <title>Complete genome sequencing of four Arcobacter species reveals a diverse suite of mobile elements.</title>
        <authorList>
            <person name="Miller W.G."/>
            <person name="Yee E."/>
            <person name="Bono J.L."/>
        </authorList>
    </citation>
    <scope>NUCLEOTIDE SEQUENCE [LARGE SCALE GENOMIC DNA]</scope>
    <source>
        <strain evidence="4 6">CCUG 56899</strain>
    </source>
</reference>
<accession>A0A1C0AZB7</accession>
<feature type="region of interest" description="Disordered" evidence="1">
    <location>
        <begin position="109"/>
        <end position="132"/>
    </location>
</feature>
<gene>
    <name evidence="3" type="ORF">AAX28_00531</name>
    <name evidence="4" type="ORF">APORC_0973</name>
</gene>
<dbReference type="OrthoDB" id="5345683at2"/>
<reference evidence="4 6" key="3">
    <citation type="submission" date="2019-09" db="EMBL/GenBank/DDBJ databases">
        <title>Taxonomic note: a critical rebuttal of the proposed division of the genus Arcobacter into six genera, emended descriptions of Arcobacter anaerophilus and the genus Arcobacter, and an assessment of genus-level boundaries for Epsilonproteobacteria using in silico genomic comparator tools.</title>
        <authorList>
            <person name="On S.L.W."/>
            <person name="Miller W.G."/>
            <person name="Biggs P."/>
            <person name="Cornelius A."/>
            <person name="Vandamme P."/>
        </authorList>
    </citation>
    <scope>NUCLEOTIDE SEQUENCE [LARGE SCALE GENOMIC DNA]</scope>
    <source>
        <strain evidence="4 6">CCUG 56899</strain>
    </source>
</reference>
<dbReference type="AlphaFoldDB" id="A0A1C0AZB7"/>
<keyword evidence="2" id="KW-0472">Membrane</keyword>
<dbReference type="KEGG" id="apoc:APORC_0973"/>